<protein>
    <submittedName>
        <fullName evidence="1">Uncharacterized protein</fullName>
    </submittedName>
</protein>
<dbReference type="EMBL" id="JAOCKG010000005">
    <property type="protein sequence ID" value="MDH2051471.1"/>
    <property type="molecule type" value="Genomic_DNA"/>
</dbReference>
<reference evidence="1" key="1">
    <citation type="submission" date="2022-09" db="EMBL/GenBank/DDBJ databases">
        <title>Intensive care unit water sources are persistently colonized with multi-drug resistant bacteria and are the site of extensive horizontal gene transfer of antibiotic resistance genes.</title>
        <authorList>
            <person name="Diorio-Toth L."/>
        </authorList>
    </citation>
    <scope>NUCLEOTIDE SEQUENCE</scope>
    <source>
        <strain evidence="1">GD03676</strain>
    </source>
</reference>
<accession>A0AA43AYU3</accession>
<dbReference type="Proteomes" id="UP001161276">
    <property type="component" value="Unassembled WGS sequence"/>
</dbReference>
<name>A0AA43AYU3_9BURK</name>
<comment type="caution">
    <text evidence="1">The sequence shown here is derived from an EMBL/GenBank/DDBJ whole genome shotgun (WGS) entry which is preliminary data.</text>
</comment>
<sequence>MKVVVADGFEFRFSDAIDAYVFDEKDSSKPTFHGAPMKGVDIVAEFDDAYVYIELKDYDDPSAYDVVKASSDDERKARLDSFKWLKNYLKYKFRDSHLYRYAEGKVDKPVHYVCVLTFDNALNSRMLNELKRELPIGKKPKRWTHALAKSCQVVNLDKWNEVFPKWPVSRVITAAPIPEEAEHA</sequence>
<dbReference type="RefSeq" id="WP_280027065.1">
    <property type="nucleotide sequence ID" value="NZ_JAOCKG010000005.1"/>
</dbReference>
<gene>
    <name evidence="1" type="ORF">N5K24_13790</name>
</gene>
<organism evidence="1 2">
    <name type="scientific">Achromobacter marplatensis</name>
    <dbReference type="NCBI Taxonomy" id="470868"/>
    <lineage>
        <taxon>Bacteria</taxon>
        <taxon>Pseudomonadati</taxon>
        <taxon>Pseudomonadota</taxon>
        <taxon>Betaproteobacteria</taxon>
        <taxon>Burkholderiales</taxon>
        <taxon>Alcaligenaceae</taxon>
        <taxon>Achromobacter</taxon>
    </lineage>
</organism>
<evidence type="ECO:0000313" key="1">
    <source>
        <dbReference type="EMBL" id="MDH2051471.1"/>
    </source>
</evidence>
<proteinExistence type="predicted"/>
<evidence type="ECO:0000313" key="2">
    <source>
        <dbReference type="Proteomes" id="UP001161276"/>
    </source>
</evidence>
<dbReference type="AlphaFoldDB" id="A0AA43AYU3"/>